<keyword evidence="2" id="KW-0378">Hydrolase</keyword>
<reference evidence="2 3" key="1">
    <citation type="submission" date="2019-03" db="EMBL/GenBank/DDBJ databases">
        <title>Seongchinamella monodicae gen. nov., sp. nov., a novel member of the Gammaproteobacteria isolated from a tidal mudflat of beach.</title>
        <authorList>
            <person name="Yang H.G."/>
            <person name="Kang J.W."/>
            <person name="Lee S.D."/>
        </authorList>
    </citation>
    <scope>NUCLEOTIDE SEQUENCE [LARGE SCALE GENOMIC DNA]</scope>
    <source>
        <strain evidence="2 3">GH4-78</strain>
    </source>
</reference>
<dbReference type="InterPro" id="IPR036388">
    <property type="entry name" value="WH-like_DNA-bd_sf"/>
</dbReference>
<evidence type="ECO:0000259" key="1">
    <source>
        <dbReference type="SMART" id="SM00849"/>
    </source>
</evidence>
<evidence type="ECO:0000313" key="3">
    <source>
        <dbReference type="Proteomes" id="UP000295554"/>
    </source>
</evidence>
<organism evidence="2 3">
    <name type="scientific">Seongchinamella unica</name>
    <dbReference type="NCBI Taxonomy" id="2547392"/>
    <lineage>
        <taxon>Bacteria</taxon>
        <taxon>Pseudomonadati</taxon>
        <taxon>Pseudomonadota</taxon>
        <taxon>Gammaproteobacteria</taxon>
        <taxon>Cellvibrionales</taxon>
        <taxon>Halieaceae</taxon>
        <taxon>Seongchinamella</taxon>
    </lineage>
</organism>
<dbReference type="Pfam" id="PF00753">
    <property type="entry name" value="Lactamase_B"/>
    <property type="match status" value="1"/>
</dbReference>
<dbReference type="PANTHER" id="PTHR23131">
    <property type="entry name" value="ENDORIBONUCLEASE LACTB2"/>
    <property type="match status" value="1"/>
</dbReference>
<dbReference type="Proteomes" id="UP000295554">
    <property type="component" value="Unassembled WGS sequence"/>
</dbReference>
<dbReference type="SUPFAM" id="SSF56281">
    <property type="entry name" value="Metallo-hydrolase/oxidoreductase"/>
    <property type="match status" value="1"/>
</dbReference>
<evidence type="ECO:0000313" key="2">
    <source>
        <dbReference type="EMBL" id="TDG14239.1"/>
    </source>
</evidence>
<dbReference type="Pfam" id="PF21221">
    <property type="entry name" value="B_lactamase-like_C"/>
    <property type="match status" value="1"/>
</dbReference>
<dbReference type="InterPro" id="IPR036866">
    <property type="entry name" value="RibonucZ/Hydroxyglut_hydro"/>
</dbReference>
<keyword evidence="3" id="KW-1185">Reference proteome</keyword>
<dbReference type="Gene3D" id="3.60.15.10">
    <property type="entry name" value="Ribonuclease Z/Hydroxyacylglutathione hydrolase-like"/>
    <property type="match status" value="1"/>
</dbReference>
<dbReference type="SMART" id="SM00849">
    <property type="entry name" value="Lactamase_B"/>
    <property type="match status" value="1"/>
</dbReference>
<protein>
    <submittedName>
        <fullName evidence="2">MBL fold metallo-hydrolase</fullName>
    </submittedName>
</protein>
<gene>
    <name evidence="2" type="ORF">E2F43_09980</name>
</gene>
<dbReference type="InterPro" id="IPR050662">
    <property type="entry name" value="Sec-metab_biosynth-thioest"/>
</dbReference>
<proteinExistence type="predicted"/>
<dbReference type="InterPro" id="IPR001279">
    <property type="entry name" value="Metallo-B-lactamas"/>
</dbReference>
<dbReference type="GO" id="GO:0016787">
    <property type="term" value="F:hydrolase activity"/>
    <property type="evidence" value="ECO:0007669"/>
    <property type="project" value="UniProtKB-KW"/>
</dbReference>
<dbReference type="Gene3D" id="1.10.10.10">
    <property type="entry name" value="Winged helix-like DNA-binding domain superfamily/Winged helix DNA-binding domain"/>
    <property type="match status" value="1"/>
</dbReference>
<dbReference type="InterPro" id="IPR048933">
    <property type="entry name" value="B_lactamase-like_C"/>
</dbReference>
<name>A0A4R5LTG6_9GAMM</name>
<dbReference type="PANTHER" id="PTHR23131:SF4">
    <property type="entry name" value="METALLO-BETA-LACTAMASE SUPERFAMILY POTEIN"/>
    <property type="match status" value="1"/>
</dbReference>
<sequence>MPLPMALDHINLYLLEDGDGWWIVDTGMALGATEELWEQIFEHSLGGKPVKAVLATHWHPDHTGLAGWLCDRWRVPFYMTRGEYLTGLVYTRAEPEHFGWTNEQHHLRMGRDPAGVAAARESMGGIRRITRPLPTSYQRLEDGGRLTINGRRWEVVVGEGHSPEHACLYSESLNVLISGDQVIPRITSNISVSGSEPDGNPLKVWLASLDRFLEVLPDDALVLPAHNVPFYGLHHRLRYLTEHHEEHLIALEAACVEEARSAVELLPVLFTRELDDQHVGLALGECLAHLNYLMHRGQLQRSVDARGCYRYRSIDETLTMRLRKRKHRGEGLSPMQV</sequence>
<comment type="caution">
    <text evidence="2">The sequence shown here is derived from an EMBL/GenBank/DDBJ whole genome shotgun (WGS) entry which is preliminary data.</text>
</comment>
<feature type="domain" description="Metallo-beta-lactamase" evidence="1">
    <location>
        <begin position="9"/>
        <end position="226"/>
    </location>
</feature>
<dbReference type="AlphaFoldDB" id="A0A4R5LTG6"/>
<accession>A0A4R5LTG6</accession>
<dbReference type="OrthoDB" id="9815874at2"/>
<dbReference type="EMBL" id="SMSE01000002">
    <property type="protein sequence ID" value="TDG14239.1"/>
    <property type="molecule type" value="Genomic_DNA"/>
</dbReference>